<gene>
    <name evidence="2" type="ORF">Clacol_005460</name>
</gene>
<dbReference type="PANTHER" id="PTHR11764">
    <property type="entry name" value="TERPENE CYCLASE/MUTASE FAMILY MEMBER"/>
    <property type="match status" value="1"/>
</dbReference>
<proteinExistence type="inferred from homology"/>
<reference evidence="2" key="1">
    <citation type="submission" date="2021-10" db="EMBL/GenBank/DDBJ databases">
        <title>De novo Genome Assembly of Clathrus columnatus (Basidiomycota, Fungi) Using Illumina and Nanopore Sequence Data.</title>
        <authorList>
            <person name="Ogiso-Tanaka E."/>
            <person name="Itagaki H."/>
            <person name="Hosoya T."/>
            <person name="Hosaka K."/>
        </authorList>
    </citation>
    <scope>NUCLEOTIDE SEQUENCE</scope>
    <source>
        <strain evidence="2">MO-923</strain>
    </source>
</reference>
<dbReference type="GO" id="GO:0005811">
    <property type="term" value="C:lipid droplet"/>
    <property type="evidence" value="ECO:0007669"/>
    <property type="project" value="InterPro"/>
</dbReference>
<organism evidence="2 3">
    <name type="scientific">Clathrus columnatus</name>
    <dbReference type="NCBI Taxonomy" id="1419009"/>
    <lineage>
        <taxon>Eukaryota</taxon>
        <taxon>Fungi</taxon>
        <taxon>Dikarya</taxon>
        <taxon>Basidiomycota</taxon>
        <taxon>Agaricomycotina</taxon>
        <taxon>Agaricomycetes</taxon>
        <taxon>Phallomycetidae</taxon>
        <taxon>Phallales</taxon>
        <taxon>Clathraceae</taxon>
        <taxon>Clathrus</taxon>
    </lineage>
</organism>
<dbReference type="AlphaFoldDB" id="A0AAV5ADN0"/>
<dbReference type="InterPro" id="IPR018333">
    <property type="entry name" value="Squalene_cyclase"/>
</dbReference>
<dbReference type="SUPFAM" id="SSF48239">
    <property type="entry name" value="Terpenoid cyclases/Protein prenyltransferases"/>
    <property type="match status" value="1"/>
</dbReference>
<evidence type="ECO:0000313" key="2">
    <source>
        <dbReference type="EMBL" id="GJJ11228.1"/>
    </source>
</evidence>
<dbReference type="InterPro" id="IPR008930">
    <property type="entry name" value="Terpenoid_cyclase/PrenylTrfase"/>
</dbReference>
<dbReference type="GO" id="GO:0000250">
    <property type="term" value="F:lanosterol synthase activity"/>
    <property type="evidence" value="ECO:0007669"/>
    <property type="project" value="TreeGrafter"/>
</dbReference>
<dbReference type="Proteomes" id="UP001050691">
    <property type="component" value="Unassembled WGS sequence"/>
</dbReference>
<dbReference type="EMBL" id="BPWL01000006">
    <property type="protein sequence ID" value="GJJ11228.1"/>
    <property type="molecule type" value="Genomic_DNA"/>
</dbReference>
<protein>
    <submittedName>
        <fullName evidence="2">Uncharacterized protein</fullName>
    </submittedName>
</protein>
<dbReference type="GO" id="GO:0006696">
    <property type="term" value="P:ergosterol biosynthetic process"/>
    <property type="evidence" value="ECO:0007669"/>
    <property type="project" value="TreeGrafter"/>
</dbReference>
<dbReference type="GO" id="GO:0016104">
    <property type="term" value="P:triterpenoid biosynthetic process"/>
    <property type="evidence" value="ECO:0007669"/>
    <property type="project" value="InterPro"/>
</dbReference>
<name>A0AAV5ADN0_9AGAM</name>
<sequence length="162" mass="18601">MRREEVLEALIETGLVKEENYQCYLKALGWIDKCQLQNEAAHHKATYRHSARAWPFANKKEGYAVSDCTGEALKAVLYSQKRLVSDQRLFDVVDNLLSFRDRDGRSPTYEPSRGSSLLEYINSSDTFGEIDYGIIAEHYPKCTWPRGHSKAIIPIGEMELKR</sequence>
<keyword evidence="3" id="KW-1185">Reference proteome</keyword>
<evidence type="ECO:0000313" key="3">
    <source>
        <dbReference type="Proteomes" id="UP001050691"/>
    </source>
</evidence>
<dbReference type="PANTHER" id="PTHR11764:SF20">
    <property type="entry name" value="LANOSTEROL SYNTHASE"/>
    <property type="match status" value="1"/>
</dbReference>
<evidence type="ECO:0000256" key="1">
    <source>
        <dbReference type="ARBA" id="ARBA00009755"/>
    </source>
</evidence>
<comment type="similarity">
    <text evidence="1">Belongs to the terpene cyclase/mutase family.</text>
</comment>
<comment type="caution">
    <text evidence="2">The sequence shown here is derived from an EMBL/GenBank/DDBJ whole genome shotgun (WGS) entry which is preliminary data.</text>
</comment>
<dbReference type="Gene3D" id="1.50.10.20">
    <property type="match status" value="1"/>
</dbReference>
<accession>A0AAV5ADN0</accession>